<evidence type="ECO:0000313" key="5">
    <source>
        <dbReference type="EMBL" id="MBB4674101.1"/>
    </source>
</evidence>
<comment type="caution">
    <text evidence="5">The sequence shown here is derived from an EMBL/GenBank/DDBJ whole genome shotgun (WGS) entry which is preliminary data.</text>
</comment>
<comment type="subcellular location">
    <subcellularLocation>
        <location evidence="1">Cytoplasm</location>
    </subcellularLocation>
</comment>
<evidence type="ECO:0000256" key="4">
    <source>
        <dbReference type="ARBA" id="ARBA00023186"/>
    </source>
</evidence>
<comment type="similarity">
    <text evidence="2">Belongs to the EspG family.</text>
</comment>
<reference evidence="5 6" key="1">
    <citation type="submission" date="2020-08" db="EMBL/GenBank/DDBJ databases">
        <title>Sequencing the genomes of 1000 actinobacteria strains.</title>
        <authorList>
            <person name="Klenk H.-P."/>
        </authorList>
    </citation>
    <scope>NUCLEOTIDE SEQUENCE [LARGE SCALE GENOMIC DNA]</scope>
    <source>
        <strain evidence="5 6">DSM 44230</strain>
    </source>
</reference>
<organism evidence="5 6">
    <name type="scientific">Crossiella cryophila</name>
    <dbReference type="NCBI Taxonomy" id="43355"/>
    <lineage>
        <taxon>Bacteria</taxon>
        <taxon>Bacillati</taxon>
        <taxon>Actinomycetota</taxon>
        <taxon>Actinomycetes</taxon>
        <taxon>Pseudonocardiales</taxon>
        <taxon>Pseudonocardiaceae</taxon>
        <taxon>Crossiella</taxon>
    </lineage>
</organism>
<dbReference type="AlphaFoldDB" id="A0A7W7C642"/>
<dbReference type="Pfam" id="PF14011">
    <property type="entry name" value="ESX-1_EspG"/>
    <property type="match status" value="1"/>
</dbReference>
<gene>
    <name evidence="5" type="ORF">HNR67_000219</name>
</gene>
<dbReference type="InterPro" id="IPR025734">
    <property type="entry name" value="EspG"/>
</dbReference>
<evidence type="ECO:0000256" key="2">
    <source>
        <dbReference type="ARBA" id="ARBA00006411"/>
    </source>
</evidence>
<protein>
    <recommendedName>
        <fullName evidence="7">EspG family protein</fullName>
    </recommendedName>
</protein>
<keyword evidence="6" id="KW-1185">Reference proteome</keyword>
<evidence type="ECO:0000256" key="1">
    <source>
        <dbReference type="ARBA" id="ARBA00004496"/>
    </source>
</evidence>
<accession>A0A7W7C642</accession>
<keyword evidence="3" id="KW-0963">Cytoplasm</keyword>
<evidence type="ECO:0000256" key="3">
    <source>
        <dbReference type="ARBA" id="ARBA00022490"/>
    </source>
</evidence>
<dbReference type="EMBL" id="JACHMH010000001">
    <property type="protein sequence ID" value="MBB4674101.1"/>
    <property type="molecule type" value="Genomic_DNA"/>
</dbReference>
<dbReference type="Proteomes" id="UP000533598">
    <property type="component" value="Unassembled WGS sequence"/>
</dbReference>
<keyword evidence="4" id="KW-0143">Chaperone</keyword>
<sequence length="248" mass="27011">MSYFSREPLSRLGFSTLWQAVHEDRPQPVVLDLAPETGDYPDRAASLRQGMAELAAKGYRDDRRIAEDVLALLRLLAEPSRSLDLRLVGRGGWVRALAAAGGPDRAGLAVLSPAGLSLREVRDTGLATALLAELPEHPRGTLRQLSVPTSQLRAFTVGGPDPWDRPLSRADRGVLAPLVADPVVRRAQIGGTVRAGWDTPRRVERQLLVNDGEHCGRHLVYTAGTHTTLVRADPKLLARTVAELLEPR</sequence>
<name>A0A7W7C642_9PSEU</name>
<evidence type="ECO:0008006" key="7">
    <source>
        <dbReference type="Google" id="ProtNLM"/>
    </source>
</evidence>
<evidence type="ECO:0000313" key="6">
    <source>
        <dbReference type="Proteomes" id="UP000533598"/>
    </source>
</evidence>
<proteinExistence type="inferred from homology"/>
<dbReference type="RefSeq" id="WP_185000136.1">
    <property type="nucleotide sequence ID" value="NZ_BAAAUI010000011.1"/>
</dbReference>